<keyword evidence="2" id="KW-1185">Reference proteome</keyword>
<evidence type="ECO:0000313" key="1">
    <source>
        <dbReference type="EMBL" id="KAL2719643.1"/>
    </source>
</evidence>
<protein>
    <submittedName>
        <fullName evidence="1">Uncharacterized protein</fullName>
    </submittedName>
</protein>
<dbReference type="AlphaFoldDB" id="A0ABD2AGA2"/>
<reference evidence="1 2" key="1">
    <citation type="journal article" date="2024" name="Ann. Entomol. Soc. Am.">
        <title>Genomic analyses of the southern and eastern yellowjacket wasps (Hymenoptera: Vespidae) reveal evolutionary signatures of social life.</title>
        <authorList>
            <person name="Catto M.A."/>
            <person name="Caine P.B."/>
            <person name="Orr S.E."/>
            <person name="Hunt B.G."/>
            <person name="Goodisman M.A.D."/>
        </authorList>
    </citation>
    <scope>NUCLEOTIDE SEQUENCE [LARGE SCALE GENOMIC DNA]</scope>
    <source>
        <strain evidence="1">233</strain>
        <tissue evidence="1">Head and thorax</tissue>
    </source>
</reference>
<dbReference type="EMBL" id="JAUDFV010000149">
    <property type="protein sequence ID" value="KAL2719643.1"/>
    <property type="molecule type" value="Genomic_DNA"/>
</dbReference>
<name>A0ABD2AGA2_VESSQ</name>
<proteinExistence type="predicted"/>
<dbReference type="Proteomes" id="UP001607302">
    <property type="component" value="Unassembled WGS sequence"/>
</dbReference>
<evidence type="ECO:0000313" key="2">
    <source>
        <dbReference type="Proteomes" id="UP001607302"/>
    </source>
</evidence>
<comment type="caution">
    <text evidence="1">The sequence shown here is derived from an EMBL/GenBank/DDBJ whole genome shotgun (WGS) entry which is preliminary data.</text>
</comment>
<sequence>MSMMYWKKEKLNINTSSDKFARIYFYHIYTQALCYYIFDFKQTTPVTNENSQQTTKNAIIYNRRHIEHIWMHSFRKRYLRAWSAE</sequence>
<organism evidence="1 2">
    <name type="scientific">Vespula squamosa</name>
    <name type="common">Southern yellow jacket</name>
    <name type="synonym">Wasp</name>
    <dbReference type="NCBI Taxonomy" id="30214"/>
    <lineage>
        <taxon>Eukaryota</taxon>
        <taxon>Metazoa</taxon>
        <taxon>Ecdysozoa</taxon>
        <taxon>Arthropoda</taxon>
        <taxon>Hexapoda</taxon>
        <taxon>Insecta</taxon>
        <taxon>Pterygota</taxon>
        <taxon>Neoptera</taxon>
        <taxon>Endopterygota</taxon>
        <taxon>Hymenoptera</taxon>
        <taxon>Apocrita</taxon>
        <taxon>Aculeata</taxon>
        <taxon>Vespoidea</taxon>
        <taxon>Vespidae</taxon>
        <taxon>Vespinae</taxon>
        <taxon>Vespula</taxon>
    </lineage>
</organism>
<accession>A0ABD2AGA2</accession>
<gene>
    <name evidence="1" type="ORF">V1478_011105</name>
</gene>